<dbReference type="Pfam" id="PF12833">
    <property type="entry name" value="HTH_18"/>
    <property type="match status" value="1"/>
</dbReference>
<dbReference type="SUPFAM" id="SSF46689">
    <property type="entry name" value="Homeodomain-like"/>
    <property type="match status" value="2"/>
</dbReference>
<keyword evidence="3" id="KW-0804">Transcription</keyword>
<protein>
    <recommendedName>
        <fullName evidence="4">HTH araC/xylS-type domain-containing protein</fullName>
    </recommendedName>
</protein>
<keyword evidence="6" id="KW-1185">Reference proteome</keyword>
<name>W4LUY4_9BACT</name>
<evidence type="ECO:0000256" key="2">
    <source>
        <dbReference type="ARBA" id="ARBA00023125"/>
    </source>
</evidence>
<dbReference type="InterPro" id="IPR018060">
    <property type="entry name" value="HTH_AraC"/>
</dbReference>
<dbReference type="PANTHER" id="PTHR43130">
    <property type="entry name" value="ARAC-FAMILY TRANSCRIPTIONAL REGULATOR"/>
    <property type="match status" value="1"/>
</dbReference>
<dbReference type="InterPro" id="IPR052158">
    <property type="entry name" value="INH-QAR"/>
</dbReference>
<dbReference type="InterPro" id="IPR002818">
    <property type="entry name" value="DJ-1/PfpI"/>
</dbReference>
<dbReference type="PRINTS" id="PR00032">
    <property type="entry name" value="HTHARAC"/>
</dbReference>
<dbReference type="Gene3D" id="3.40.50.880">
    <property type="match status" value="1"/>
</dbReference>
<evidence type="ECO:0000256" key="1">
    <source>
        <dbReference type="ARBA" id="ARBA00023015"/>
    </source>
</evidence>
<evidence type="ECO:0000313" key="5">
    <source>
        <dbReference type="EMBL" id="ETX01521.1"/>
    </source>
</evidence>
<dbReference type="InterPro" id="IPR020449">
    <property type="entry name" value="Tscrpt_reg_AraC-type_HTH"/>
</dbReference>
<keyword evidence="1" id="KW-0805">Transcription regulation</keyword>
<dbReference type="HOGENOM" id="CLU_000445_59_0_7"/>
<dbReference type="InterPro" id="IPR009057">
    <property type="entry name" value="Homeodomain-like_sf"/>
</dbReference>
<organism evidence="5 6">
    <name type="scientific">Candidatus Entotheonella gemina</name>
    <dbReference type="NCBI Taxonomy" id="1429439"/>
    <lineage>
        <taxon>Bacteria</taxon>
        <taxon>Pseudomonadati</taxon>
        <taxon>Nitrospinota/Tectimicrobiota group</taxon>
        <taxon>Candidatus Tectimicrobiota</taxon>
        <taxon>Candidatus Entotheonellia</taxon>
        <taxon>Candidatus Entotheonellales</taxon>
        <taxon>Candidatus Entotheonellaceae</taxon>
        <taxon>Candidatus Entotheonella</taxon>
    </lineage>
</organism>
<feature type="domain" description="HTH araC/xylS-type" evidence="4">
    <location>
        <begin position="224"/>
        <end position="322"/>
    </location>
</feature>
<keyword evidence="2" id="KW-0238">DNA-binding</keyword>
<dbReference type="SMART" id="SM00342">
    <property type="entry name" value="HTH_ARAC"/>
    <property type="match status" value="1"/>
</dbReference>
<dbReference type="PROSITE" id="PS00041">
    <property type="entry name" value="HTH_ARAC_FAMILY_1"/>
    <property type="match status" value="1"/>
</dbReference>
<dbReference type="Gene3D" id="1.10.10.60">
    <property type="entry name" value="Homeodomain-like"/>
    <property type="match status" value="2"/>
</dbReference>
<dbReference type="SUPFAM" id="SSF52317">
    <property type="entry name" value="Class I glutamine amidotransferase-like"/>
    <property type="match status" value="1"/>
</dbReference>
<proteinExistence type="predicted"/>
<dbReference type="AlphaFoldDB" id="W4LUY4"/>
<evidence type="ECO:0000313" key="6">
    <source>
        <dbReference type="Proteomes" id="UP000019140"/>
    </source>
</evidence>
<reference evidence="5 6" key="1">
    <citation type="journal article" date="2014" name="Nature">
        <title>An environmental bacterial taxon with a large and distinct metabolic repertoire.</title>
        <authorList>
            <person name="Wilson M.C."/>
            <person name="Mori T."/>
            <person name="Ruckert C."/>
            <person name="Uria A.R."/>
            <person name="Helf M.J."/>
            <person name="Takada K."/>
            <person name="Gernert C."/>
            <person name="Steffens U.A."/>
            <person name="Heycke N."/>
            <person name="Schmitt S."/>
            <person name="Rinke C."/>
            <person name="Helfrich E.J."/>
            <person name="Brachmann A.O."/>
            <person name="Gurgui C."/>
            <person name="Wakimoto T."/>
            <person name="Kracht M."/>
            <person name="Crusemann M."/>
            <person name="Hentschel U."/>
            <person name="Abe I."/>
            <person name="Matsunaga S."/>
            <person name="Kalinowski J."/>
            <person name="Takeyama H."/>
            <person name="Piel J."/>
        </authorList>
    </citation>
    <scope>NUCLEOTIDE SEQUENCE [LARGE SCALE GENOMIC DNA]</scope>
    <source>
        <strain evidence="6">TSY2</strain>
    </source>
</reference>
<evidence type="ECO:0000256" key="3">
    <source>
        <dbReference type="ARBA" id="ARBA00023163"/>
    </source>
</evidence>
<accession>W4LUY4</accession>
<dbReference type="PANTHER" id="PTHR43130:SF3">
    <property type="entry name" value="HTH-TYPE TRANSCRIPTIONAL REGULATOR RV1931C"/>
    <property type="match status" value="1"/>
</dbReference>
<dbReference type="CDD" id="cd03138">
    <property type="entry name" value="GATase1_AraC_2"/>
    <property type="match status" value="1"/>
</dbReference>
<sequence length="331" mass="37283">MIRVGIPVIRHATAISVAAPRDILNHAEYHMGGEGQDPATALTFRTDFVGIDDTPVRCGDSVWLTPHQVIGNDMSYDVILVPAFNDDIEKGLDANRAFIPWLRQCHQRGAVLATWCGGAFMLAAAGILDGKTATTHWAMAEQLASQFPQVNVQPDRMVVDEGDVITCGGATSFLNLGIYLIERFHSHDMAVRCAKMFLIDMDRPTQRPYADLSVRPPHADETIRRIQHYIKANLSEELPLKRLAQMANLSPKTFMRRFKEATGAPPATYVQHMRIEAAKQCLERSEDTVGEITFRVGYNDIRSFRRLFQRYVGLSPKDYRAKFQEMAKYAR</sequence>
<gene>
    <name evidence="5" type="ORF">ETSY2_37065</name>
</gene>
<dbReference type="PROSITE" id="PS01124">
    <property type="entry name" value="HTH_ARAC_FAMILY_2"/>
    <property type="match status" value="1"/>
</dbReference>
<dbReference type="Proteomes" id="UP000019140">
    <property type="component" value="Unassembled WGS sequence"/>
</dbReference>
<dbReference type="GO" id="GO:0003700">
    <property type="term" value="F:DNA-binding transcription factor activity"/>
    <property type="evidence" value="ECO:0007669"/>
    <property type="project" value="InterPro"/>
</dbReference>
<dbReference type="EMBL" id="AZHX01001612">
    <property type="protein sequence ID" value="ETX01521.1"/>
    <property type="molecule type" value="Genomic_DNA"/>
</dbReference>
<dbReference type="InterPro" id="IPR018062">
    <property type="entry name" value="HTH_AraC-typ_CS"/>
</dbReference>
<dbReference type="Pfam" id="PF01965">
    <property type="entry name" value="DJ-1_PfpI"/>
    <property type="match status" value="1"/>
</dbReference>
<dbReference type="GO" id="GO:0043565">
    <property type="term" value="F:sequence-specific DNA binding"/>
    <property type="evidence" value="ECO:0007669"/>
    <property type="project" value="InterPro"/>
</dbReference>
<evidence type="ECO:0000259" key="4">
    <source>
        <dbReference type="PROSITE" id="PS01124"/>
    </source>
</evidence>
<comment type="caution">
    <text evidence="5">The sequence shown here is derived from an EMBL/GenBank/DDBJ whole genome shotgun (WGS) entry which is preliminary data.</text>
</comment>
<dbReference type="InterPro" id="IPR029062">
    <property type="entry name" value="Class_I_gatase-like"/>
</dbReference>